<dbReference type="SUPFAM" id="SSF46785">
    <property type="entry name" value="Winged helix' DNA-binding domain"/>
    <property type="match status" value="1"/>
</dbReference>
<comment type="caution">
    <text evidence="5">The sequence shown here is derived from an EMBL/GenBank/DDBJ whole genome shotgun (WGS) entry which is preliminary data.</text>
</comment>
<keyword evidence="3" id="KW-0804">Transcription</keyword>
<evidence type="ECO:0000256" key="3">
    <source>
        <dbReference type="ARBA" id="ARBA00023163"/>
    </source>
</evidence>
<evidence type="ECO:0000313" key="6">
    <source>
        <dbReference type="Proteomes" id="UP000185596"/>
    </source>
</evidence>
<dbReference type="GO" id="GO:0003677">
    <property type="term" value="F:DNA binding"/>
    <property type="evidence" value="ECO:0007669"/>
    <property type="project" value="UniProtKB-KW"/>
</dbReference>
<dbReference type="Gene3D" id="1.10.10.10">
    <property type="entry name" value="Winged helix-like DNA-binding domain superfamily/Winged helix DNA-binding domain"/>
    <property type="match status" value="1"/>
</dbReference>
<sequence>MSRPRVVRELGELDVVFGALAHPTRREILLVLHDRGGEVTAGDLAARFEQSWPTTTRHLGVLVRSGLVSVRRSGRERLYRMDRDRLVGGLGLWLHQVRIGVIDHRRDP</sequence>
<dbReference type="InterPro" id="IPR011991">
    <property type="entry name" value="ArsR-like_HTH"/>
</dbReference>
<evidence type="ECO:0000313" key="5">
    <source>
        <dbReference type="EMBL" id="OLF10832.1"/>
    </source>
</evidence>
<dbReference type="OrthoDB" id="9798835at2"/>
<gene>
    <name evidence="5" type="ORF">BU204_30980</name>
</gene>
<dbReference type="EMBL" id="MSIE01000071">
    <property type="protein sequence ID" value="OLF10832.1"/>
    <property type="molecule type" value="Genomic_DNA"/>
</dbReference>
<keyword evidence="1" id="KW-0805">Transcription regulation</keyword>
<dbReference type="Pfam" id="PF12840">
    <property type="entry name" value="HTH_20"/>
    <property type="match status" value="1"/>
</dbReference>
<dbReference type="GO" id="GO:0003700">
    <property type="term" value="F:DNA-binding transcription factor activity"/>
    <property type="evidence" value="ECO:0007669"/>
    <property type="project" value="InterPro"/>
</dbReference>
<name>A0A1Q8C8Z5_9PSEU</name>
<dbReference type="AlphaFoldDB" id="A0A1Q8C8Z5"/>
<dbReference type="InterPro" id="IPR051081">
    <property type="entry name" value="HTH_MetalResp_TranReg"/>
</dbReference>
<dbReference type="PRINTS" id="PR00778">
    <property type="entry name" value="HTHARSR"/>
</dbReference>
<dbReference type="PROSITE" id="PS50987">
    <property type="entry name" value="HTH_ARSR_2"/>
    <property type="match status" value="1"/>
</dbReference>
<evidence type="ECO:0000256" key="2">
    <source>
        <dbReference type="ARBA" id="ARBA00023125"/>
    </source>
</evidence>
<dbReference type="InterPro" id="IPR036390">
    <property type="entry name" value="WH_DNA-bd_sf"/>
</dbReference>
<dbReference type="SMART" id="SM00418">
    <property type="entry name" value="HTH_ARSR"/>
    <property type="match status" value="1"/>
</dbReference>
<dbReference type="CDD" id="cd00090">
    <property type="entry name" value="HTH_ARSR"/>
    <property type="match status" value="1"/>
</dbReference>
<accession>A0A1Q8C8Z5</accession>
<feature type="domain" description="HTH arsR-type" evidence="4">
    <location>
        <begin position="5"/>
        <end position="101"/>
    </location>
</feature>
<evidence type="ECO:0000259" key="4">
    <source>
        <dbReference type="PROSITE" id="PS50987"/>
    </source>
</evidence>
<dbReference type="Proteomes" id="UP000185596">
    <property type="component" value="Unassembled WGS sequence"/>
</dbReference>
<keyword evidence="2" id="KW-0238">DNA-binding</keyword>
<organism evidence="5 6">
    <name type="scientific">Actinophytocola xanthii</name>
    <dbReference type="NCBI Taxonomy" id="1912961"/>
    <lineage>
        <taxon>Bacteria</taxon>
        <taxon>Bacillati</taxon>
        <taxon>Actinomycetota</taxon>
        <taxon>Actinomycetes</taxon>
        <taxon>Pseudonocardiales</taxon>
        <taxon>Pseudonocardiaceae</taxon>
    </lineage>
</organism>
<keyword evidence="6" id="KW-1185">Reference proteome</keyword>
<dbReference type="STRING" id="1912961.BU204_30980"/>
<dbReference type="RefSeq" id="WP_075129335.1">
    <property type="nucleotide sequence ID" value="NZ_MSIE01000071.1"/>
</dbReference>
<protein>
    <recommendedName>
        <fullName evidence="4">HTH arsR-type domain-containing protein</fullName>
    </recommendedName>
</protein>
<dbReference type="InterPro" id="IPR001845">
    <property type="entry name" value="HTH_ArsR_DNA-bd_dom"/>
</dbReference>
<proteinExistence type="predicted"/>
<reference evidence="5 6" key="1">
    <citation type="submission" date="2016-12" db="EMBL/GenBank/DDBJ databases">
        <title>The draft genome sequence of Actinophytocola sp. 11-183.</title>
        <authorList>
            <person name="Wang W."/>
            <person name="Yuan L."/>
        </authorList>
    </citation>
    <scope>NUCLEOTIDE SEQUENCE [LARGE SCALE GENOMIC DNA]</scope>
    <source>
        <strain evidence="5 6">11-183</strain>
    </source>
</reference>
<dbReference type="PANTHER" id="PTHR33154:SF33">
    <property type="entry name" value="TRANSCRIPTIONAL REPRESSOR SDPR"/>
    <property type="match status" value="1"/>
</dbReference>
<dbReference type="NCBIfam" id="NF033788">
    <property type="entry name" value="HTH_metalloreg"/>
    <property type="match status" value="1"/>
</dbReference>
<dbReference type="InterPro" id="IPR036388">
    <property type="entry name" value="WH-like_DNA-bd_sf"/>
</dbReference>
<evidence type="ECO:0000256" key="1">
    <source>
        <dbReference type="ARBA" id="ARBA00023015"/>
    </source>
</evidence>
<dbReference type="PANTHER" id="PTHR33154">
    <property type="entry name" value="TRANSCRIPTIONAL REGULATOR, ARSR FAMILY"/>
    <property type="match status" value="1"/>
</dbReference>